<dbReference type="EMBL" id="KR029581">
    <property type="protein sequence ID" value="AKH46317.1"/>
    <property type="molecule type" value="Genomic_DNA"/>
</dbReference>
<accession>A0A0F7L4A6</accession>
<reference evidence="1" key="2">
    <citation type="submission" date="2015-03" db="EMBL/GenBank/DDBJ databases">
        <authorList>
            <person name="Chow C.-E.T."/>
            <person name="Winget D.M."/>
            <person name="White R.A.III."/>
            <person name="Hallam S.J."/>
            <person name="Suttle C.A."/>
        </authorList>
    </citation>
    <scope>NUCLEOTIDE SEQUENCE</scope>
    <source>
        <strain evidence="1">Anoxic3_6</strain>
    </source>
</reference>
<reference evidence="1" key="1">
    <citation type="journal article" date="2015" name="Front. Microbiol.">
        <title>Combining genomic sequencing methods to explore viral diversity and reveal potential virus-host interactions.</title>
        <authorList>
            <person name="Chow C.E."/>
            <person name="Winget D.M."/>
            <person name="White R.A.III."/>
            <person name="Hallam S.J."/>
            <person name="Suttle C.A."/>
        </authorList>
    </citation>
    <scope>NUCLEOTIDE SEQUENCE</scope>
    <source>
        <strain evidence="1">Anoxic3_6</strain>
    </source>
</reference>
<sequence>MFVFLFSKHQYHGRFHLTDLPKNHIDLFLLHLLEHYSQQYLQQFHKMLIAHQLVVQYLSSTQLYKHLDHYCRLAT</sequence>
<proteinExistence type="predicted"/>
<organism evidence="1">
    <name type="scientific">uncultured marine virus</name>
    <dbReference type="NCBI Taxonomy" id="186617"/>
    <lineage>
        <taxon>Viruses</taxon>
        <taxon>environmental samples</taxon>
    </lineage>
</organism>
<evidence type="ECO:0000313" key="1">
    <source>
        <dbReference type="EMBL" id="AKH46317.1"/>
    </source>
</evidence>
<name>A0A0F7L4A6_9VIRU</name>
<protein>
    <submittedName>
        <fullName evidence="1">Uncharacterized protein</fullName>
    </submittedName>
</protein>